<dbReference type="AlphaFoldDB" id="A0A212JIH7"/>
<dbReference type="EMBL" id="FLUP01000001">
    <property type="protein sequence ID" value="SBV99228.1"/>
    <property type="molecule type" value="Genomic_DNA"/>
</dbReference>
<organism evidence="1">
    <name type="scientific">uncultured Desulfovibrio sp</name>
    <dbReference type="NCBI Taxonomy" id="167968"/>
    <lineage>
        <taxon>Bacteria</taxon>
        <taxon>Pseudomonadati</taxon>
        <taxon>Thermodesulfobacteriota</taxon>
        <taxon>Desulfovibrionia</taxon>
        <taxon>Desulfovibrionales</taxon>
        <taxon>Desulfovibrionaceae</taxon>
        <taxon>Desulfovibrio</taxon>
        <taxon>environmental samples</taxon>
    </lineage>
</organism>
<name>A0A212JIH7_9BACT</name>
<gene>
    <name evidence="1" type="ORF">KM92DES2_11175</name>
</gene>
<proteinExistence type="predicted"/>
<sequence length="61" mass="6791">MPVAKVGHFCALLGIKLVRFPAMISTDLLKTATRLRLPRSKAVADDRCHTARKYKPAKPCQ</sequence>
<evidence type="ECO:0000313" key="1">
    <source>
        <dbReference type="EMBL" id="SBV99228.1"/>
    </source>
</evidence>
<accession>A0A212JIH7</accession>
<protein>
    <submittedName>
        <fullName evidence="1">Uncharacterized protein</fullName>
    </submittedName>
</protein>
<reference evidence="1" key="1">
    <citation type="submission" date="2016-04" db="EMBL/GenBank/DDBJ databases">
        <authorList>
            <person name="Evans L.H."/>
            <person name="Alamgir A."/>
            <person name="Owens N."/>
            <person name="Weber N.D."/>
            <person name="Virtaneva K."/>
            <person name="Barbian K."/>
            <person name="Babar A."/>
            <person name="Rosenke K."/>
        </authorList>
    </citation>
    <scope>NUCLEOTIDE SEQUENCE</scope>
    <source>
        <strain evidence="1">92-2</strain>
    </source>
</reference>